<feature type="region of interest" description="Disordered" evidence="1">
    <location>
        <begin position="639"/>
        <end position="663"/>
    </location>
</feature>
<proteinExistence type="predicted"/>
<reference evidence="2 3" key="2">
    <citation type="submission" date="2016-08" db="EMBL/GenBank/DDBJ databases">
        <title>Pervasive Adenine N6-methylation of Active Genes in Fungi.</title>
        <authorList>
            <consortium name="DOE Joint Genome Institute"/>
            <person name="Mondo S.J."/>
            <person name="Dannebaum R.O."/>
            <person name="Kuo R.C."/>
            <person name="Labutti K."/>
            <person name="Haridas S."/>
            <person name="Kuo A."/>
            <person name="Salamov A."/>
            <person name="Ahrendt S.R."/>
            <person name="Lipzen A."/>
            <person name="Sullivan W."/>
            <person name="Andreopoulos W.B."/>
            <person name="Clum A."/>
            <person name="Lindquist E."/>
            <person name="Daum C."/>
            <person name="Ramamoorthy G.K."/>
            <person name="Gryganskyi A."/>
            <person name="Culley D."/>
            <person name="Magnuson J.K."/>
            <person name="James T.Y."/>
            <person name="O'Malley M.A."/>
            <person name="Stajich J.E."/>
            <person name="Spatafora J.W."/>
            <person name="Visel A."/>
            <person name="Grigoriev I.V."/>
        </authorList>
    </citation>
    <scope>NUCLEOTIDE SEQUENCE [LARGE SCALE GENOMIC DNA]</scope>
    <source>
        <strain evidence="3">finn</strain>
    </source>
</reference>
<organism evidence="2 3">
    <name type="scientific">Piromyces finnis</name>
    <dbReference type="NCBI Taxonomy" id="1754191"/>
    <lineage>
        <taxon>Eukaryota</taxon>
        <taxon>Fungi</taxon>
        <taxon>Fungi incertae sedis</taxon>
        <taxon>Chytridiomycota</taxon>
        <taxon>Chytridiomycota incertae sedis</taxon>
        <taxon>Neocallimastigomycetes</taxon>
        <taxon>Neocallimastigales</taxon>
        <taxon>Neocallimastigaceae</taxon>
        <taxon>Piromyces</taxon>
    </lineage>
</organism>
<name>A0A1Y1V6G1_9FUNG</name>
<protein>
    <submittedName>
        <fullName evidence="2">Uncharacterized protein</fullName>
    </submittedName>
</protein>
<reference evidence="2 3" key="1">
    <citation type="submission" date="2016-08" db="EMBL/GenBank/DDBJ databases">
        <title>Genomes of anaerobic fungi encode conserved fungal cellulosomes for biomass hydrolysis.</title>
        <authorList>
            <consortium name="DOE Joint Genome Institute"/>
            <person name="Haitjema C.H."/>
            <person name="Gilmore S.P."/>
            <person name="Henske J.K."/>
            <person name="Solomon K.V."/>
            <person name="De Groot R."/>
            <person name="Kuo A."/>
            <person name="Mondo S.J."/>
            <person name="Salamov A.A."/>
            <person name="Labutti K."/>
            <person name="Zhao Z."/>
            <person name="Chiniquy J."/>
            <person name="Barry K."/>
            <person name="Brewer H.M."/>
            <person name="Purvine S.O."/>
            <person name="Wright A.T."/>
            <person name="Boxma B."/>
            <person name="Van Alen T."/>
            <person name="Hackstein J.H."/>
            <person name="Baker S.E."/>
            <person name="Grigoriev I.V."/>
            <person name="O'Malley M.A."/>
        </authorList>
    </citation>
    <scope>NUCLEOTIDE SEQUENCE [LARGE SCALE GENOMIC DNA]</scope>
    <source>
        <strain evidence="3">finn</strain>
    </source>
</reference>
<accession>A0A1Y1V6G1</accession>
<evidence type="ECO:0000313" key="3">
    <source>
        <dbReference type="Proteomes" id="UP000193719"/>
    </source>
</evidence>
<sequence length="688" mass="83072">MRNFRRNNNCNKKRFYQTSYWEENNDYNESCYKGKNKSKYYDSQRQFYQTSYWGENNDYHESYYEGKNKSKYYDSQRQFYQTSYWEENNDYYEPYYERGNKSKYHESHDPSFHIIRMKRRKMYDKEYEKSLHNDYNYQETDYDYKRKIKDYNYQETDYDYKRKIKDYNYQETDYNYKRKIKDYNYQETDYDYKRKIKDYNYQETQDYERNINSKYYNNYNVPDLNKRMIKIQEMLDKEQECEDALLNGYNYLEALDFFKEICKYENCVTLVWDNDELDINRLSNVDFGKFDQRKKFIDMFENYDGNGINISMRVNFSYGGFCHDMYIEQPESYEYDTNKFIFINNITFNEEQCSDERAYIKPYLSKKNKNGILAKFIKYPEKIQSFAINVLRIMKLSPKGTIPVDLWPNLDRVLTFESFEIAGMILSTERLRSKKALLLSYIEFYKLKHVTNHNDSLSMLLDMFDKDGPTLRFPASPGGIEAIQKTSYYYIYKRFLNMIQYSPEYEIIQQCKNRNIQRNFMDEFFRGLQVEIEYTSNKKIVKTSETVPLPENGLSPKNTERNVVCLNSKVKNSNNNEYFDDYLNNISDSDYDSIFNNVVFSLETSSSQHGETESSLDEDFDNDFDNFSDTDYDSIVNNIVSSGPDSSQQEKTESSLDEDFDNDFDNFSDTDYDSIVNNAISSQLCSSQ</sequence>
<dbReference type="AlphaFoldDB" id="A0A1Y1V6G1"/>
<dbReference type="Proteomes" id="UP000193719">
    <property type="component" value="Unassembled WGS sequence"/>
</dbReference>
<evidence type="ECO:0000256" key="1">
    <source>
        <dbReference type="SAM" id="MobiDB-lite"/>
    </source>
</evidence>
<evidence type="ECO:0000313" key="2">
    <source>
        <dbReference type="EMBL" id="ORX47659.1"/>
    </source>
</evidence>
<gene>
    <name evidence="2" type="ORF">BCR36DRAFT_413598</name>
</gene>
<keyword evidence="3" id="KW-1185">Reference proteome</keyword>
<comment type="caution">
    <text evidence="2">The sequence shown here is derived from an EMBL/GenBank/DDBJ whole genome shotgun (WGS) entry which is preliminary data.</text>
</comment>
<dbReference type="EMBL" id="MCFH01000030">
    <property type="protein sequence ID" value="ORX47659.1"/>
    <property type="molecule type" value="Genomic_DNA"/>
</dbReference>